<evidence type="ECO:0000256" key="10">
    <source>
        <dbReference type="ARBA" id="ARBA00040097"/>
    </source>
</evidence>
<dbReference type="GO" id="GO:0071786">
    <property type="term" value="P:endoplasmic reticulum tubular network organization"/>
    <property type="evidence" value="ECO:0007669"/>
    <property type="project" value="TreeGrafter"/>
</dbReference>
<name>A0A7J5YX59_DISMA</name>
<dbReference type="GO" id="GO:0005789">
    <property type="term" value="C:endoplasmic reticulum membrane"/>
    <property type="evidence" value="ECO:0007669"/>
    <property type="project" value="UniProtKB-SubCell"/>
</dbReference>
<dbReference type="PANTHER" id="PTHR22779">
    <property type="entry name" value="SD17342P"/>
    <property type="match status" value="1"/>
</dbReference>
<keyword evidence="8" id="KW-0325">Glycoprotein</keyword>
<dbReference type="OrthoDB" id="13807at2759"/>
<evidence type="ECO:0000313" key="13">
    <source>
        <dbReference type="Proteomes" id="UP000518266"/>
    </source>
</evidence>
<evidence type="ECO:0000256" key="9">
    <source>
        <dbReference type="ARBA" id="ARBA00023242"/>
    </source>
</evidence>
<keyword evidence="4 11" id="KW-0812">Transmembrane</keyword>
<dbReference type="AlphaFoldDB" id="A0A7J5YX59"/>
<keyword evidence="9" id="KW-0539">Nucleus</keyword>
<evidence type="ECO:0000313" key="12">
    <source>
        <dbReference type="EMBL" id="KAF3854184.1"/>
    </source>
</evidence>
<evidence type="ECO:0000256" key="7">
    <source>
        <dbReference type="ARBA" id="ARBA00023136"/>
    </source>
</evidence>
<keyword evidence="7 11" id="KW-0472">Membrane</keyword>
<evidence type="ECO:0000256" key="3">
    <source>
        <dbReference type="ARBA" id="ARBA00006325"/>
    </source>
</evidence>
<comment type="subcellular location">
    <subcellularLocation>
        <location evidence="2">Endoplasmic reticulum membrane</location>
        <topology evidence="2">Multi-pass membrane protein</topology>
    </subcellularLocation>
    <subcellularLocation>
        <location evidence="1">Nucleus envelope</location>
    </subcellularLocation>
</comment>
<keyword evidence="5" id="KW-0256">Endoplasmic reticulum</keyword>
<evidence type="ECO:0000256" key="4">
    <source>
        <dbReference type="ARBA" id="ARBA00022692"/>
    </source>
</evidence>
<comment type="caution">
    <text evidence="12">The sequence shown here is derived from an EMBL/GenBank/DDBJ whole genome shotgun (WGS) entry which is preliminary data.</text>
</comment>
<accession>A0A7J5YX59</accession>
<evidence type="ECO:0000256" key="2">
    <source>
        <dbReference type="ARBA" id="ARBA00004477"/>
    </source>
</evidence>
<dbReference type="GO" id="GO:0005635">
    <property type="term" value="C:nuclear envelope"/>
    <property type="evidence" value="ECO:0007669"/>
    <property type="project" value="UniProtKB-SubCell"/>
</dbReference>
<proteinExistence type="inferred from homology"/>
<evidence type="ECO:0000256" key="8">
    <source>
        <dbReference type="ARBA" id="ARBA00023180"/>
    </source>
</evidence>
<gene>
    <name evidence="12" type="ORF">F7725_022239</name>
</gene>
<reference evidence="12 13" key="1">
    <citation type="submission" date="2020-03" db="EMBL/GenBank/DDBJ databases">
        <title>Dissostichus mawsoni Genome sequencing and assembly.</title>
        <authorList>
            <person name="Park H."/>
        </authorList>
    </citation>
    <scope>NUCLEOTIDE SEQUENCE [LARGE SCALE GENOMIC DNA]</scope>
    <source>
        <strain evidence="12">DM0001</strain>
        <tissue evidence="12">Muscle</tissue>
    </source>
</reference>
<evidence type="ECO:0000256" key="11">
    <source>
        <dbReference type="SAM" id="Phobius"/>
    </source>
</evidence>
<dbReference type="InterPro" id="IPR019334">
    <property type="entry name" value="TMEM170A/B/YPR153W-like"/>
</dbReference>
<feature type="transmembrane region" description="Helical" evidence="11">
    <location>
        <begin position="44"/>
        <end position="67"/>
    </location>
</feature>
<evidence type="ECO:0000256" key="5">
    <source>
        <dbReference type="ARBA" id="ARBA00022824"/>
    </source>
</evidence>
<dbReference type="EMBL" id="JAAKFY010000007">
    <property type="protein sequence ID" value="KAF3854184.1"/>
    <property type="molecule type" value="Genomic_DNA"/>
</dbReference>
<evidence type="ECO:0000256" key="6">
    <source>
        <dbReference type="ARBA" id="ARBA00022989"/>
    </source>
</evidence>
<keyword evidence="6 11" id="KW-1133">Transmembrane helix</keyword>
<comment type="similarity">
    <text evidence="3">Belongs to the TMEM170 family.</text>
</comment>
<sequence length="185" mass="20311">MQDKYTEIDLLQQILGLNLVPRKNGTYRGNDTSLNDFSEMWYGVFLWAAVSSLVFHLPAALLALATLRQHKMARFMPIAILLMGIVGPVCGGVLTSAAIAGVYKAAGKRMISLEALVFGGARHPLAEPDADNSVTWYRTRYTCDPGHDVTSWMDQEQSAPVTERAVKLCVLQGRTHATQLFSGLN</sequence>
<keyword evidence="13" id="KW-1185">Reference proteome</keyword>
<dbReference type="Pfam" id="PF10190">
    <property type="entry name" value="Tmemb_170"/>
    <property type="match status" value="1"/>
</dbReference>
<protein>
    <recommendedName>
        <fullName evidence="10">Transmembrane protein 170A</fullName>
    </recommendedName>
</protein>
<dbReference type="Proteomes" id="UP000518266">
    <property type="component" value="Unassembled WGS sequence"/>
</dbReference>
<organism evidence="12 13">
    <name type="scientific">Dissostichus mawsoni</name>
    <name type="common">Antarctic cod</name>
    <dbReference type="NCBI Taxonomy" id="36200"/>
    <lineage>
        <taxon>Eukaryota</taxon>
        <taxon>Metazoa</taxon>
        <taxon>Chordata</taxon>
        <taxon>Craniata</taxon>
        <taxon>Vertebrata</taxon>
        <taxon>Euteleostomi</taxon>
        <taxon>Actinopterygii</taxon>
        <taxon>Neopterygii</taxon>
        <taxon>Teleostei</taxon>
        <taxon>Neoteleostei</taxon>
        <taxon>Acanthomorphata</taxon>
        <taxon>Eupercaria</taxon>
        <taxon>Perciformes</taxon>
        <taxon>Notothenioidei</taxon>
        <taxon>Nototheniidae</taxon>
        <taxon>Dissostichus</taxon>
    </lineage>
</organism>
<evidence type="ECO:0000256" key="1">
    <source>
        <dbReference type="ARBA" id="ARBA00004259"/>
    </source>
</evidence>
<dbReference type="PANTHER" id="PTHR22779:SF2">
    <property type="entry name" value="TRANSMEMBRANE PROTEIN 170A"/>
    <property type="match status" value="1"/>
</dbReference>
<feature type="transmembrane region" description="Helical" evidence="11">
    <location>
        <begin position="79"/>
        <end position="103"/>
    </location>
</feature>